<dbReference type="InterPro" id="IPR013022">
    <property type="entry name" value="Xyl_isomerase-like_TIM-brl"/>
</dbReference>
<reference evidence="2" key="2">
    <citation type="submission" date="2020-09" db="EMBL/GenBank/DDBJ databases">
        <authorList>
            <person name="Sun Q."/>
            <person name="Zhou Y."/>
        </authorList>
    </citation>
    <scope>NUCLEOTIDE SEQUENCE</scope>
    <source>
        <strain evidence="2">CGMCC 1.15095</strain>
    </source>
</reference>
<evidence type="ECO:0000313" key="3">
    <source>
        <dbReference type="Proteomes" id="UP000608154"/>
    </source>
</evidence>
<dbReference type="InterPro" id="IPR050312">
    <property type="entry name" value="IolE/XylAMocC-like"/>
</dbReference>
<evidence type="ECO:0000259" key="1">
    <source>
        <dbReference type="Pfam" id="PF01261"/>
    </source>
</evidence>
<dbReference type="InterPro" id="IPR036237">
    <property type="entry name" value="Xyl_isomerase-like_sf"/>
</dbReference>
<accession>A0A916X5I6</accession>
<dbReference type="SUPFAM" id="SSF51658">
    <property type="entry name" value="Xylose isomerase-like"/>
    <property type="match status" value="1"/>
</dbReference>
<dbReference type="PANTHER" id="PTHR12110">
    <property type="entry name" value="HYDROXYPYRUVATE ISOMERASE"/>
    <property type="match status" value="1"/>
</dbReference>
<keyword evidence="3" id="KW-1185">Reference proteome</keyword>
<evidence type="ECO:0000313" key="2">
    <source>
        <dbReference type="EMBL" id="GGC00903.1"/>
    </source>
</evidence>
<comment type="caution">
    <text evidence="2">The sequence shown here is derived from an EMBL/GenBank/DDBJ whole genome shotgun (WGS) entry which is preliminary data.</text>
</comment>
<gene>
    <name evidence="2" type="ORF">GCM10011494_19330</name>
</gene>
<protein>
    <submittedName>
        <fullName evidence="2">Xylose isomerase</fullName>
    </submittedName>
</protein>
<dbReference type="AlphaFoldDB" id="A0A916X5I6"/>
<keyword evidence="2" id="KW-0413">Isomerase</keyword>
<organism evidence="2 3">
    <name type="scientific">Novosphingobium endophyticum</name>
    <dbReference type="NCBI Taxonomy" id="1955250"/>
    <lineage>
        <taxon>Bacteria</taxon>
        <taxon>Pseudomonadati</taxon>
        <taxon>Pseudomonadota</taxon>
        <taxon>Alphaproteobacteria</taxon>
        <taxon>Sphingomonadales</taxon>
        <taxon>Sphingomonadaceae</taxon>
        <taxon>Novosphingobium</taxon>
    </lineage>
</organism>
<dbReference type="Gene3D" id="3.20.20.150">
    <property type="entry name" value="Divalent-metal-dependent TIM barrel enzymes"/>
    <property type="match status" value="1"/>
</dbReference>
<dbReference type="EMBL" id="BMHK01000011">
    <property type="protein sequence ID" value="GGC00903.1"/>
    <property type="molecule type" value="Genomic_DNA"/>
</dbReference>
<reference evidence="2" key="1">
    <citation type="journal article" date="2014" name="Int. J. Syst. Evol. Microbiol.">
        <title>Complete genome sequence of Corynebacterium casei LMG S-19264T (=DSM 44701T), isolated from a smear-ripened cheese.</title>
        <authorList>
            <consortium name="US DOE Joint Genome Institute (JGI-PGF)"/>
            <person name="Walter F."/>
            <person name="Albersmeier A."/>
            <person name="Kalinowski J."/>
            <person name="Ruckert C."/>
        </authorList>
    </citation>
    <scope>NUCLEOTIDE SEQUENCE</scope>
    <source>
        <strain evidence="2">CGMCC 1.15095</strain>
    </source>
</reference>
<sequence length="321" mass="34377">MLEINRRSLLTAMGATAFTSMLPGTTLAATRRNFFERVGLPIGLQIYTLGPDAGKDIDATFAQVARIGYREIELPALLGRQPAELAAAAKRAGLTIGSIHLPLLGMGGPAGLSMTSDPARIADDLGTLGARWAVAPIMLIPGDFRPQPGETMEAAISRTVAAAGEDIWKKTAATLNEKASALKPLGIKVGYHNHNVEFAPIGKTTGWDILWKETDPDLVKFEVDVGWIATAGLDPIAFLKRAAGRVSLLHVKDVAVGNPQSFRISMKPAEVGSGTLPWDKLLPAAYRAGVRHFLVEQEPPFVIPRIEAAIRSYAFLSKLKA</sequence>
<dbReference type="Proteomes" id="UP000608154">
    <property type="component" value="Unassembled WGS sequence"/>
</dbReference>
<dbReference type="GO" id="GO:0016853">
    <property type="term" value="F:isomerase activity"/>
    <property type="evidence" value="ECO:0007669"/>
    <property type="project" value="UniProtKB-KW"/>
</dbReference>
<dbReference type="RefSeq" id="WP_188770929.1">
    <property type="nucleotide sequence ID" value="NZ_BMHK01000011.1"/>
</dbReference>
<feature type="domain" description="Xylose isomerase-like TIM barrel" evidence="1">
    <location>
        <begin position="61"/>
        <end position="313"/>
    </location>
</feature>
<dbReference type="PANTHER" id="PTHR12110:SF41">
    <property type="entry name" value="INOSOSE DEHYDRATASE"/>
    <property type="match status" value="1"/>
</dbReference>
<dbReference type="Pfam" id="PF01261">
    <property type="entry name" value="AP_endonuc_2"/>
    <property type="match status" value="1"/>
</dbReference>
<name>A0A916X5I6_9SPHN</name>
<proteinExistence type="predicted"/>